<name>A0A9F2QV21_PYTBI</name>
<dbReference type="Pfam" id="PF03098">
    <property type="entry name" value="An_peroxidase"/>
    <property type="match status" value="1"/>
</dbReference>
<keyword evidence="2" id="KW-1185">Reference proteome</keyword>
<accession>A0A9F2QV21</accession>
<organism evidence="2 3">
    <name type="scientific">Python bivittatus</name>
    <name type="common">Burmese python</name>
    <name type="synonym">Python molurus bivittatus</name>
    <dbReference type="NCBI Taxonomy" id="176946"/>
    <lineage>
        <taxon>Eukaryota</taxon>
        <taxon>Metazoa</taxon>
        <taxon>Chordata</taxon>
        <taxon>Craniata</taxon>
        <taxon>Vertebrata</taxon>
        <taxon>Euteleostomi</taxon>
        <taxon>Lepidosauria</taxon>
        <taxon>Squamata</taxon>
        <taxon>Bifurcata</taxon>
        <taxon>Unidentata</taxon>
        <taxon>Episquamata</taxon>
        <taxon>Toxicofera</taxon>
        <taxon>Serpentes</taxon>
        <taxon>Henophidia</taxon>
        <taxon>Pythonidae</taxon>
        <taxon>Python</taxon>
    </lineage>
</organism>
<dbReference type="PANTHER" id="PTHR11475:SF135">
    <property type="entry name" value="EOSINOPHIL PEROXIDASE"/>
    <property type="match status" value="1"/>
</dbReference>
<dbReference type="RefSeq" id="XP_007429107.1">
    <property type="nucleotide sequence ID" value="XM_007429045.2"/>
</dbReference>
<reference evidence="3" key="1">
    <citation type="submission" date="2025-08" db="UniProtKB">
        <authorList>
            <consortium name="RefSeq"/>
        </authorList>
    </citation>
    <scope>IDENTIFICATION</scope>
    <source>
        <tissue evidence="3">Liver</tissue>
    </source>
</reference>
<dbReference type="InterPro" id="IPR037120">
    <property type="entry name" value="Haem_peroxidase_sf_animal"/>
</dbReference>
<evidence type="ECO:0000313" key="2">
    <source>
        <dbReference type="Proteomes" id="UP000695026"/>
    </source>
</evidence>
<protein>
    <submittedName>
        <fullName evidence="3">Lactoperoxidase</fullName>
    </submittedName>
</protein>
<dbReference type="KEGG" id="pbi:103062866"/>
<dbReference type="CTD" id="4025"/>
<dbReference type="GeneID" id="103062866"/>
<dbReference type="OrthoDB" id="823504at2759"/>
<keyword evidence="1" id="KW-0479">Metal-binding</keyword>
<dbReference type="InterPro" id="IPR019791">
    <property type="entry name" value="Haem_peroxidase_animal"/>
</dbReference>
<dbReference type="PANTHER" id="PTHR11475">
    <property type="entry name" value="OXIDASE/PEROXIDASE"/>
    <property type="match status" value="1"/>
</dbReference>
<dbReference type="GO" id="GO:0004601">
    <property type="term" value="F:peroxidase activity"/>
    <property type="evidence" value="ECO:0007669"/>
    <property type="project" value="InterPro"/>
</dbReference>
<dbReference type="Proteomes" id="UP000695026">
    <property type="component" value="Unplaced"/>
</dbReference>
<sequence>DQRVPENLGLIAIHTVFVREHNRLVRELKKLNPHWNGERLYQEARKIIGALNQIITFRDYLPLLLGNEVRKQLPVYRGYNKYVDPTVSNVFSLAFRFGHGTVPPFVPRLDENFQNSLPFSSTPLHLTFMAPWRILMEGGIDPILRGFMADHSKLMKQNQMMVEELQEHLFEQIGNIGLDLSALNLQRGRDHGLPGYNAWRRFCGLSDPSNEAELAAVLRNPKLAKQFINLYGTPENIDIWIGAMAEPFVPNGRVGPLLACLIGSQFRKLRDGDRYWWENRGVFTPLQLRALKSDSFSRMICDNTHIKEVTRGIFKMTSYPSDFVNCCRIPSLDLSAWKE</sequence>
<evidence type="ECO:0000256" key="1">
    <source>
        <dbReference type="PIRSR" id="PIRSR619791-2"/>
    </source>
</evidence>
<dbReference type="OMA" id="CFQADSR"/>
<feature type="binding site" description="axial binding residue" evidence="1">
    <location>
        <position position="99"/>
    </location>
    <ligand>
        <name>heme b</name>
        <dbReference type="ChEBI" id="CHEBI:60344"/>
    </ligand>
    <ligandPart>
        <name>Fe</name>
        <dbReference type="ChEBI" id="CHEBI:18248"/>
    </ligandPart>
</feature>
<proteinExistence type="predicted"/>
<dbReference type="GO" id="GO:0005615">
    <property type="term" value="C:extracellular space"/>
    <property type="evidence" value="ECO:0007669"/>
    <property type="project" value="TreeGrafter"/>
</dbReference>
<feature type="non-terminal residue" evidence="3">
    <location>
        <position position="1"/>
    </location>
</feature>
<dbReference type="Gene3D" id="1.10.640.10">
    <property type="entry name" value="Haem peroxidase domain superfamily, animal type"/>
    <property type="match status" value="1"/>
</dbReference>
<dbReference type="AlphaFoldDB" id="A0A9F2QV21"/>
<dbReference type="GO" id="GO:0046872">
    <property type="term" value="F:metal ion binding"/>
    <property type="evidence" value="ECO:0007669"/>
    <property type="project" value="UniProtKB-KW"/>
</dbReference>
<dbReference type="PRINTS" id="PR00457">
    <property type="entry name" value="ANPEROXIDASE"/>
</dbReference>
<evidence type="ECO:0000313" key="3">
    <source>
        <dbReference type="RefSeq" id="XP_007429107.1"/>
    </source>
</evidence>
<dbReference type="GO" id="GO:0020037">
    <property type="term" value="F:heme binding"/>
    <property type="evidence" value="ECO:0007669"/>
    <property type="project" value="InterPro"/>
</dbReference>
<dbReference type="PROSITE" id="PS50292">
    <property type="entry name" value="PEROXIDASE_3"/>
    <property type="match status" value="1"/>
</dbReference>
<dbReference type="SUPFAM" id="SSF48113">
    <property type="entry name" value="Heme-dependent peroxidases"/>
    <property type="match status" value="1"/>
</dbReference>
<keyword evidence="1" id="KW-0408">Iron</keyword>
<dbReference type="GO" id="GO:0042742">
    <property type="term" value="P:defense response to bacterium"/>
    <property type="evidence" value="ECO:0007669"/>
    <property type="project" value="TreeGrafter"/>
</dbReference>
<dbReference type="InterPro" id="IPR010255">
    <property type="entry name" value="Haem_peroxidase_sf"/>
</dbReference>
<keyword evidence="1" id="KW-0349">Heme</keyword>
<gene>
    <name evidence="3" type="primary">LPO</name>
</gene>
<dbReference type="GO" id="GO:0006979">
    <property type="term" value="P:response to oxidative stress"/>
    <property type="evidence" value="ECO:0007669"/>
    <property type="project" value="InterPro"/>
</dbReference>